<comment type="caution">
    <text evidence="3">The sequence shown here is derived from an EMBL/GenBank/DDBJ whole genome shotgun (WGS) entry which is preliminary data.</text>
</comment>
<feature type="domain" description="AB hydrolase-1" evidence="1">
    <location>
        <begin position="44"/>
        <end position="154"/>
    </location>
</feature>
<protein>
    <submittedName>
        <fullName evidence="3">Alpha/beta hydrolase</fullName>
    </submittedName>
</protein>
<gene>
    <name evidence="3" type="ORF">Ade02nite_71660</name>
</gene>
<dbReference type="InterPro" id="IPR013595">
    <property type="entry name" value="Pept_S33_TAP-like_C"/>
</dbReference>
<dbReference type="PANTHER" id="PTHR43798:SF33">
    <property type="entry name" value="HYDROLASE, PUTATIVE (AFU_ORTHOLOGUE AFUA_2G14860)-RELATED"/>
    <property type="match status" value="1"/>
</dbReference>
<dbReference type="SUPFAM" id="SSF53474">
    <property type="entry name" value="alpha/beta-Hydrolases"/>
    <property type="match status" value="1"/>
</dbReference>
<keyword evidence="4" id="KW-1185">Reference proteome</keyword>
<accession>A0ABQ3YFC8</accession>
<organism evidence="3 4">
    <name type="scientific">Paractinoplanes deccanensis</name>
    <dbReference type="NCBI Taxonomy" id="113561"/>
    <lineage>
        <taxon>Bacteria</taxon>
        <taxon>Bacillati</taxon>
        <taxon>Actinomycetota</taxon>
        <taxon>Actinomycetes</taxon>
        <taxon>Micromonosporales</taxon>
        <taxon>Micromonosporaceae</taxon>
        <taxon>Paractinoplanes</taxon>
    </lineage>
</organism>
<evidence type="ECO:0000313" key="4">
    <source>
        <dbReference type="Proteomes" id="UP000609879"/>
    </source>
</evidence>
<dbReference type="InterPro" id="IPR029058">
    <property type="entry name" value="AB_hydrolase_fold"/>
</dbReference>
<name>A0ABQ3YFC8_9ACTN</name>
<dbReference type="GO" id="GO:0016787">
    <property type="term" value="F:hydrolase activity"/>
    <property type="evidence" value="ECO:0007669"/>
    <property type="project" value="UniProtKB-KW"/>
</dbReference>
<dbReference type="EMBL" id="BOMI01000146">
    <property type="protein sequence ID" value="GID78525.1"/>
    <property type="molecule type" value="Genomic_DNA"/>
</dbReference>
<feature type="domain" description="Peptidase S33 tripeptidyl aminopeptidase-like C-terminal" evidence="2">
    <location>
        <begin position="236"/>
        <end position="299"/>
    </location>
</feature>
<evidence type="ECO:0000313" key="3">
    <source>
        <dbReference type="EMBL" id="GID78525.1"/>
    </source>
</evidence>
<evidence type="ECO:0000259" key="2">
    <source>
        <dbReference type="Pfam" id="PF08386"/>
    </source>
</evidence>
<evidence type="ECO:0000259" key="1">
    <source>
        <dbReference type="Pfam" id="PF00561"/>
    </source>
</evidence>
<dbReference type="InterPro" id="IPR000073">
    <property type="entry name" value="AB_hydrolase_1"/>
</dbReference>
<dbReference type="PANTHER" id="PTHR43798">
    <property type="entry name" value="MONOACYLGLYCEROL LIPASE"/>
    <property type="match status" value="1"/>
</dbReference>
<dbReference type="Pfam" id="PF00561">
    <property type="entry name" value="Abhydrolase_1"/>
    <property type="match status" value="1"/>
</dbReference>
<dbReference type="Gene3D" id="3.40.50.1820">
    <property type="entry name" value="alpha/beta hydrolase"/>
    <property type="match status" value="1"/>
</dbReference>
<keyword evidence="3" id="KW-0378">Hydrolase</keyword>
<dbReference type="Proteomes" id="UP000609879">
    <property type="component" value="Unassembled WGS sequence"/>
</dbReference>
<dbReference type="Pfam" id="PF08386">
    <property type="entry name" value="Abhydrolase_4"/>
    <property type="match status" value="1"/>
</dbReference>
<sequence length="306" mass="33209">MNRNPFGFPAYMRAARQRLADIPTSTAQTPAGPVQYLDRGAGFPILLVHGVFGGHDAAVRLAEPEILAGHRLIAPSRFGYLGTPMPRRATVALQADTHAALLDVLGVDRAVVYAGSAGGTSALQLAIRHPDRVAALVLQSTNVTGPHHDRDIMPRAVAYRLWRSELLMWLVRTYLPGVITSLMGVPRDLPLTDADRRRLALELDSIFPVRPRVEGIMFDAFTGNRDINGCRLERITCPTLFVHFRDDGGPPYDEAVAMCRRIPGARLVTGEHGGHLGLGDHPEITAAIRRFLATVTTSARPAAADA</sequence>
<dbReference type="PRINTS" id="PR00111">
    <property type="entry name" value="ABHYDROLASE"/>
</dbReference>
<reference evidence="3 4" key="1">
    <citation type="submission" date="2021-01" db="EMBL/GenBank/DDBJ databases">
        <title>Whole genome shotgun sequence of Actinoplanes deccanensis NBRC 13994.</title>
        <authorList>
            <person name="Komaki H."/>
            <person name="Tamura T."/>
        </authorList>
    </citation>
    <scope>NUCLEOTIDE SEQUENCE [LARGE SCALE GENOMIC DNA]</scope>
    <source>
        <strain evidence="3 4">NBRC 13994</strain>
    </source>
</reference>
<dbReference type="InterPro" id="IPR050266">
    <property type="entry name" value="AB_hydrolase_sf"/>
</dbReference>
<proteinExistence type="predicted"/>